<dbReference type="Proteomes" id="UP000248597">
    <property type="component" value="Unassembled WGS sequence"/>
</dbReference>
<organism evidence="1 2">
    <name type="scientific">Sphingopyxis macrogoltabida</name>
    <name type="common">Sphingomonas macrogoltabidus</name>
    <dbReference type="NCBI Taxonomy" id="33050"/>
    <lineage>
        <taxon>Bacteria</taxon>
        <taxon>Pseudomonadati</taxon>
        <taxon>Pseudomonadota</taxon>
        <taxon>Alphaproteobacteria</taxon>
        <taxon>Sphingomonadales</taxon>
        <taxon>Sphingomonadaceae</taxon>
        <taxon>Sphingopyxis</taxon>
    </lineage>
</organism>
<sequence length="159" mass="16812">MLSLLLAAASLTPAFGDATHTELGYAKPARSGGCVARFDTGSVEITQAFNTAARTMINVAVVTGSTDRTWPAGTQLWVKSSFGPAWRARVIDSTPGRVRFAAHHRFVGDLFNDDTMTIMLLDRLNADSRDASYVTVGSEIGGFRGKLAAAADCADSLGI</sequence>
<evidence type="ECO:0000313" key="1">
    <source>
        <dbReference type="EMBL" id="PZQ24420.1"/>
    </source>
</evidence>
<reference evidence="1 2" key="1">
    <citation type="submission" date="2017-08" db="EMBL/GenBank/DDBJ databases">
        <title>Infants hospitalized years apart are colonized by the same room-sourced microbial strains.</title>
        <authorList>
            <person name="Brooks B."/>
            <person name="Olm M.R."/>
            <person name="Firek B.A."/>
            <person name="Baker R."/>
            <person name="Thomas B.C."/>
            <person name="Morowitz M.J."/>
            <person name="Banfield J.F."/>
        </authorList>
    </citation>
    <scope>NUCLEOTIDE SEQUENCE [LARGE SCALE GENOMIC DNA]</scope>
    <source>
        <strain evidence="1">S2_005_003_R2_47</strain>
    </source>
</reference>
<proteinExistence type="predicted"/>
<gene>
    <name evidence="1" type="ORF">DI569_00870</name>
</gene>
<comment type="caution">
    <text evidence="1">The sequence shown here is derived from an EMBL/GenBank/DDBJ whole genome shotgun (WGS) entry which is preliminary data.</text>
</comment>
<dbReference type="AlphaFoldDB" id="A0A2W5NDN8"/>
<evidence type="ECO:0000313" key="2">
    <source>
        <dbReference type="Proteomes" id="UP000248597"/>
    </source>
</evidence>
<dbReference type="EMBL" id="QFPJ01000002">
    <property type="protein sequence ID" value="PZQ24420.1"/>
    <property type="molecule type" value="Genomic_DNA"/>
</dbReference>
<name>A0A2W5NDN8_SPHMC</name>
<protein>
    <submittedName>
        <fullName evidence="1">Uncharacterized protein</fullName>
    </submittedName>
</protein>
<accession>A0A2W5NDN8</accession>